<dbReference type="WBParaSite" id="HPLM_0000396301-mRNA-1">
    <property type="protein sequence ID" value="HPLM_0000396301-mRNA-1"/>
    <property type="gene ID" value="HPLM_0000396301"/>
</dbReference>
<evidence type="ECO:0000313" key="2">
    <source>
        <dbReference type="Proteomes" id="UP000268014"/>
    </source>
</evidence>
<evidence type="ECO:0000313" key="1">
    <source>
        <dbReference type="EMBL" id="VDO22065.1"/>
    </source>
</evidence>
<keyword evidence="2" id="KW-1185">Reference proteome</keyword>
<sequence>MEDDPFQFFEIPFNDINEDNQSSLIVQENDSEDTLTQSNEDNEVGEREMEHHNIADELKNLPITVSQISKKTAANQVIHFLYKFESYPLDTQIPTYI</sequence>
<reference evidence="3" key="1">
    <citation type="submission" date="2017-02" db="UniProtKB">
        <authorList>
            <consortium name="WormBaseParasite"/>
        </authorList>
    </citation>
    <scope>IDENTIFICATION</scope>
</reference>
<accession>A0A0N4W2K3</accession>
<evidence type="ECO:0000313" key="3">
    <source>
        <dbReference type="WBParaSite" id="HPLM_0000396301-mRNA-1"/>
    </source>
</evidence>
<dbReference type="STRING" id="6290.A0A0N4W2K3"/>
<protein>
    <submittedName>
        <fullName evidence="3">BESS domain-containing protein</fullName>
    </submittedName>
</protein>
<dbReference type="EMBL" id="UZAF01016160">
    <property type="protein sequence ID" value="VDO22065.1"/>
    <property type="molecule type" value="Genomic_DNA"/>
</dbReference>
<dbReference type="Proteomes" id="UP000268014">
    <property type="component" value="Unassembled WGS sequence"/>
</dbReference>
<proteinExistence type="predicted"/>
<name>A0A0N4W2K3_HAEPC</name>
<gene>
    <name evidence="1" type="ORF">HPLM_LOCUS3955</name>
</gene>
<reference evidence="1 2" key="2">
    <citation type="submission" date="2018-11" db="EMBL/GenBank/DDBJ databases">
        <authorList>
            <consortium name="Pathogen Informatics"/>
        </authorList>
    </citation>
    <scope>NUCLEOTIDE SEQUENCE [LARGE SCALE GENOMIC DNA]</scope>
    <source>
        <strain evidence="1 2">MHpl1</strain>
    </source>
</reference>
<organism evidence="3">
    <name type="scientific">Haemonchus placei</name>
    <name type="common">Barber's pole worm</name>
    <dbReference type="NCBI Taxonomy" id="6290"/>
    <lineage>
        <taxon>Eukaryota</taxon>
        <taxon>Metazoa</taxon>
        <taxon>Ecdysozoa</taxon>
        <taxon>Nematoda</taxon>
        <taxon>Chromadorea</taxon>
        <taxon>Rhabditida</taxon>
        <taxon>Rhabditina</taxon>
        <taxon>Rhabditomorpha</taxon>
        <taxon>Strongyloidea</taxon>
        <taxon>Trichostrongylidae</taxon>
        <taxon>Haemonchus</taxon>
    </lineage>
</organism>
<dbReference type="AlphaFoldDB" id="A0A0N4W2K3"/>